<keyword evidence="1" id="KW-0328">Glycosyltransferase</keyword>
<dbReference type="SUPFAM" id="SSF53448">
    <property type="entry name" value="Nucleotide-diphospho-sugar transferases"/>
    <property type="match status" value="1"/>
</dbReference>
<evidence type="ECO:0000313" key="1">
    <source>
        <dbReference type="EMBL" id="QDU55055.1"/>
    </source>
</evidence>
<reference evidence="1 2" key="1">
    <citation type="submission" date="2019-02" db="EMBL/GenBank/DDBJ databases">
        <title>Deep-cultivation of Planctomycetes and their phenomic and genomic characterization uncovers novel biology.</title>
        <authorList>
            <person name="Wiegand S."/>
            <person name="Jogler M."/>
            <person name="Boedeker C."/>
            <person name="Pinto D."/>
            <person name="Vollmers J."/>
            <person name="Rivas-Marin E."/>
            <person name="Kohn T."/>
            <person name="Peeters S.H."/>
            <person name="Heuer A."/>
            <person name="Rast P."/>
            <person name="Oberbeckmann S."/>
            <person name="Bunk B."/>
            <person name="Jeske O."/>
            <person name="Meyerdierks A."/>
            <person name="Storesund J.E."/>
            <person name="Kallscheuer N."/>
            <person name="Luecker S."/>
            <person name="Lage O.M."/>
            <person name="Pohl T."/>
            <person name="Merkel B.J."/>
            <person name="Hornburger P."/>
            <person name="Mueller R.-W."/>
            <person name="Bruemmer F."/>
            <person name="Labrenz M."/>
            <person name="Spormann A.M."/>
            <person name="Op den Camp H."/>
            <person name="Overmann J."/>
            <person name="Amann R."/>
            <person name="Jetten M.S.M."/>
            <person name="Mascher T."/>
            <person name="Medema M.H."/>
            <person name="Devos D.P."/>
            <person name="Kaster A.-K."/>
            <person name="Ovreas L."/>
            <person name="Rohde M."/>
            <person name="Galperin M.Y."/>
            <person name="Jogler C."/>
        </authorList>
    </citation>
    <scope>NUCLEOTIDE SEQUENCE [LARGE SCALE GENOMIC DNA]</scope>
    <source>
        <strain evidence="1 2">Pan181</strain>
    </source>
</reference>
<dbReference type="InterPro" id="IPR029044">
    <property type="entry name" value="Nucleotide-diphossugar_trans"/>
</dbReference>
<keyword evidence="2" id="KW-1185">Reference proteome</keyword>
<dbReference type="PANTHER" id="PTHR43179:SF7">
    <property type="entry name" value="RHAMNOSYLTRANSFERASE WBBL"/>
    <property type="match status" value="1"/>
</dbReference>
<name>A0A518AK11_9BACT</name>
<organism evidence="1 2">
    <name type="scientific">Aeoliella mucimassa</name>
    <dbReference type="NCBI Taxonomy" id="2527972"/>
    <lineage>
        <taxon>Bacteria</taxon>
        <taxon>Pseudomonadati</taxon>
        <taxon>Planctomycetota</taxon>
        <taxon>Planctomycetia</taxon>
        <taxon>Pirellulales</taxon>
        <taxon>Lacipirellulaceae</taxon>
        <taxon>Aeoliella</taxon>
    </lineage>
</organism>
<dbReference type="AlphaFoldDB" id="A0A518AK11"/>
<dbReference type="Gene3D" id="3.90.550.10">
    <property type="entry name" value="Spore Coat Polysaccharide Biosynthesis Protein SpsA, Chain A"/>
    <property type="match status" value="1"/>
</dbReference>
<accession>A0A518AK11</accession>
<keyword evidence="1" id="KW-0808">Transferase</keyword>
<gene>
    <name evidence="1" type="primary">wbbL</name>
    <name evidence="1" type="ORF">Pan181_12410</name>
</gene>
<proteinExistence type="predicted"/>
<dbReference type="Proteomes" id="UP000315750">
    <property type="component" value="Chromosome"/>
</dbReference>
<dbReference type="EC" id="2.4.1.289" evidence="1"/>
<dbReference type="CDD" id="cd04186">
    <property type="entry name" value="GT_2_like_c"/>
    <property type="match status" value="1"/>
</dbReference>
<dbReference type="RefSeq" id="WP_197528958.1">
    <property type="nucleotide sequence ID" value="NZ_CP036278.1"/>
</dbReference>
<dbReference type="KEGG" id="amuc:Pan181_12410"/>
<evidence type="ECO:0000313" key="2">
    <source>
        <dbReference type="Proteomes" id="UP000315750"/>
    </source>
</evidence>
<sequence>MQSPSPTQSPVAGSPLRTAAVIVNYGTGDLTCQCLESLVPVRNECASFHVYVVDNCSPDDSADKIERAIAETSDWASWIELIRAPKNGGFAYGNNVGIKRALELCDPQVDAIWLLNSDTIVHPGALIELLAELDDERTGIVGSRLENPDGSLQTSSFRFHTPSREWARGLNLGWWNRISPNSDIAPAQIDEIHHCDWLAGASMLIRRELIEDVGLLDDRYFLYYEEVDFCYRAAKHHWKTIYKPASRVIHLVGQSSGVTNTDAKLRRVPKYWFESRARYFEQNFGKLQRVMADSAWLLGHLVFRLRTLAQLRKYSYPDSQLSDFTRYNFWPPTRV</sequence>
<dbReference type="GO" id="GO:0102096">
    <property type="term" value="F:decaprenyl-N-acetyl-alpha-D-glucosaminyl-pyrophosphate:dTDP-alpha-L-rhamnose rhamnosyltransferase activity"/>
    <property type="evidence" value="ECO:0007669"/>
    <property type="project" value="UniProtKB-EC"/>
</dbReference>
<dbReference type="EMBL" id="CP036278">
    <property type="protein sequence ID" value="QDU55055.1"/>
    <property type="molecule type" value="Genomic_DNA"/>
</dbReference>
<dbReference type="Pfam" id="PF13641">
    <property type="entry name" value="Glyco_tranf_2_3"/>
    <property type="match status" value="1"/>
</dbReference>
<dbReference type="PANTHER" id="PTHR43179">
    <property type="entry name" value="RHAMNOSYLTRANSFERASE WBBL"/>
    <property type="match status" value="1"/>
</dbReference>
<protein>
    <submittedName>
        <fullName evidence="1">N-acetylglucosaminyl-diphospho-decaprenol L-rhamnosyltransferase</fullName>
        <ecNumber evidence="1">2.4.1.289</ecNumber>
    </submittedName>
</protein>